<dbReference type="Gene3D" id="1.10.3730.20">
    <property type="match status" value="1"/>
</dbReference>
<dbReference type="InterPro" id="IPR045324">
    <property type="entry name" value="Small_multidrug_res"/>
</dbReference>
<evidence type="ECO:0000256" key="2">
    <source>
        <dbReference type="ARBA" id="ARBA00022448"/>
    </source>
</evidence>
<evidence type="ECO:0000256" key="9">
    <source>
        <dbReference type="RuleBase" id="RU003942"/>
    </source>
</evidence>
<dbReference type="GO" id="GO:0005886">
    <property type="term" value="C:plasma membrane"/>
    <property type="evidence" value="ECO:0007669"/>
    <property type="project" value="UniProtKB-SubCell"/>
</dbReference>
<gene>
    <name evidence="11" type="ORF">HRH59_12910</name>
</gene>
<protein>
    <recommendedName>
        <fullName evidence="8">Guanidinium exporter</fullName>
    </recommendedName>
</protein>
<evidence type="ECO:0000256" key="8">
    <source>
        <dbReference type="ARBA" id="ARBA00039168"/>
    </source>
</evidence>
<dbReference type="EMBL" id="JABSOD010000012">
    <property type="protein sequence ID" value="NRQ43448.1"/>
    <property type="molecule type" value="Genomic_DNA"/>
</dbReference>
<keyword evidence="2" id="KW-0813">Transport</keyword>
<evidence type="ECO:0000256" key="1">
    <source>
        <dbReference type="ARBA" id="ARBA00004651"/>
    </source>
</evidence>
<accession>A0A7Y5AS11</accession>
<dbReference type="Pfam" id="PF00893">
    <property type="entry name" value="Multi_Drug_Res"/>
    <property type="match status" value="1"/>
</dbReference>
<keyword evidence="3" id="KW-1003">Cell membrane</keyword>
<comment type="similarity">
    <text evidence="7">Belongs to the drug/metabolite transporter (DMT) superfamily. Small multidrug resistance (SMR) (TC 2.A.7.1) family. Gdx/SugE subfamily.</text>
</comment>
<keyword evidence="4 9" id="KW-0812">Transmembrane</keyword>
<evidence type="ECO:0000256" key="3">
    <source>
        <dbReference type="ARBA" id="ARBA00022475"/>
    </source>
</evidence>
<proteinExistence type="inferred from homology"/>
<dbReference type="Proteomes" id="UP000523161">
    <property type="component" value="Unassembled WGS sequence"/>
</dbReference>
<evidence type="ECO:0000256" key="6">
    <source>
        <dbReference type="ARBA" id="ARBA00023136"/>
    </source>
</evidence>
<sequence length="104" mass="11147">MYWLLLIIAGVLEAGWLIGIEKSEAFSKIPYVVFAVACMSASLLLFGVSLKQIPAPMAYLVWLAVGVLSITLIKYAFFGYSISAKQLLCFALILAGVAGLKLSG</sequence>
<evidence type="ECO:0000313" key="12">
    <source>
        <dbReference type="Proteomes" id="UP000523161"/>
    </source>
</evidence>
<feature type="transmembrane region" description="Helical" evidence="10">
    <location>
        <begin position="29"/>
        <end position="50"/>
    </location>
</feature>
<evidence type="ECO:0000256" key="5">
    <source>
        <dbReference type="ARBA" id="ARBA00022989"/>
    </source>
</evidence>
<dbReference type="PANTHER" id="PTHR30561">
    <property type="entry name" value="SMR FAMILY PROTON-DEPENDENT DRUG EFFLUX TRANSPORTER SUGE"/>
    <property type="match status" value="1"/>
</dbReference>
<comment type="subcellular location">
    <subcellularLocation>
        <location evidence="1 9">Cell membrane</location>
        <topology evidence="1 9">Multi-pass membrane protein</topology>
    </subcellularLocation>
</comment>
<dbReference type="PANTHER" id="PTHR30561:SF0">
    <property type="entry name" value="GUANIDINIUM EXPORTER"/>
    <property type="match status" value="1"/>
</dbReference>
<name>A0A7Y5AS11_9GAMM</name>
<feature type="transmembrane region" description="Helical" evidence="10">
    <location>
        <begin position="57"/>
        <end position="78"/>
    </location>
</feature>
<dbReference type="GO" id="GO:0022857">
    <property type="term" value="F:transmembrane transporter activity"/>
    <property type="evidence" value="ECO:0007669"/>
    <property type="project" value="InterPro"/>
</dbReference>
<keyword evidence="5 10" id="KW-1133">Transmembrane helix</keyword>
<evidence type="ECO:0000256" key="4">
    <source>
        <dbReference type="ARBA" id="ARBA00022692"/>
    </source>
</evidence>
<dbReference type="InterPro" id="IPR037185">
    <property type="entry name" value="EmrE-like"/>
</dbReference>
<keyword evidence="6 10" id="KW-0472">Membrane</keyword>
<comment type="caution">
    <text evidence="11">The sequence shown here is derived from an EMBL/GenBank/DDBJ whole genome shotgun (WGS) entry which is preliminary data.</text>
</comment>
<reference evidence="11 12" key="1">
    <citation type="submission" date="2020-06" db="EMBL/GenBank/DDBJ databases">
        <title>Rheinheimera sp. nov., a marine bacterium isolated from coastal.</title>
        <authorList>
            <person name="Yu Q."/>
            <person name="Qi Y."/>
            <person name="Pu J."/>
        </authorList>
    </citation>
    <scope>NUCLEOTIDE SEQUENCE [LARGE SCALE GENOMIC DNA]</scope>
    <source>
        <strain evidence="11 12">YQF-2</strain>
    </source>
</reference>
<keyword evidence="12" id="KW-1185">Reference proteome</keyword>
<evidence type="ECO:0000256" key="7">
    <source>
        <dbReference type="ARBA" id="ARBA00038151"/>
    </source>
</evidence>
<dbReference type="RefSeq" id="WP_173501685.1">
    <property type="nucleotide sequence ID" value="NZ_JABSOD010000012.1"/>
</dbReference>
<evidence type="ECO:0000313" key="11">
    <source>
        <dbReference type="EMBL" id="NRQ43448.1"/>
    </source>
</evidence>
<dbReference type="AlphaFoldDB" id="A0A7Y5AS11"/>
<organism evidence="11 12">
    <name type="scientific">Rheinheimera lutimaris</name>
    <dbReference type="NCBI Taxonomy" id="2740584"/>
    <lineage>
        <taxon>Bacteria</taxon>
        <taxon>Pseudomonadati</taxon>
        <taxon>Pseudomonadota</taxon>
        <taxon>Gammaproteobacteria</taxon>
        <taxon>Chromatiales</taxon>
        <taxon>Chromatiaceae</taxon>
        <taxon>Rheinheimera</taxon>
    </lineage>
</organism>
<dbReference type="SUPFAM" id="SSF103481">
    <property type="entry name" value="Multidrug resistance efflux transporter EmrE"/>
    <property type="match status" value="1"/>
</dbReference>
<evidence type="ECO:0000256" key="10">
    <source>
        <dbReference type="SAM" id="Phobius"/>
    </source>
</evidence>
<dbReference type="InterPro" id="IPR000390">
    <property type="entry name" value="Small_drug/metabolite_transptr"/>
</dbReference>